<proteinExistence type="predicted"/>
<reference evidence="1" key="1">
    <citation type="submission" date="2021-05" db="EMBL/GenBank/DDBJ databases">
        <authorList>
            <person name="Alioto T."/>
            <person name="Alioto T."/>
            <person name="Gomez Garrido J."/>
        </authorList>
    </citation>
    <scope>NUCLEOTIDE SEQUENCE</scope>
</reference>
<dbReference type="EMBL" id="HBUF01638843">
    <property type="protein sequence ID" value="CAG6784617.1"/>
    <property type="molecule type" value="Transcribed_RNA"/>
</dbReference>
<dbReference type="EMBL" id="HBUF01638842">
    <property type="protein sequence ID" value="CAG6784615.1"/>
    <property type="molecule type" value="Transcribed_RNA"/>
</dbReference>
<organism evidence="1">
    <name type="scientific">Cacopsylla melanoneura</name>
    <dbReference type="NCBI Taxonomy" id="428564"/>
    <lineage>
        <taxon>Eukaryota</taxon>
        <taxon>Metazoa</taxon>
        <taxon>Ecdysozoa</taxon>
        <taxon>Arthropoda</taxon>
        <taxon>Hexapoda</taxon>
        <taxon>Insecta</taxon>
        <taxon>Pterygota</taxon>
        <taxon>Neoptera</taxon>
        <taxon>Paraneoptera</taxon>
        <taxon>Hemiptera</taxon>
        <taxon>Sternorrhyncha</taxon>
        <taxon>Psylloidea</taxon>
        <taxon>Psyllidae</taxon>
        <taxon>Psyllinae</taxon>
        <taxon>Cacopsylla</taxon>
    </lineage>
</organism>
<dbReference type="EMBL" id="HBUF01012999">
    <property type="protein sequence ID" value="CAG6608732.1"/>
    <property type="molecule type" value="Transcribed_RNA"/>
</dbReference>
<protein>
    <submittedName>
        <fullName evidence="1">Uncharacterized protein</fullName>
    </submittedName>
</protein>
<accession>A0A8D8LEU4</accession>
<dbReference type="EMBL" id="HBUF01013000">
    <property type="protein sequence ID" value="CAG6608733.1"/>
    <property type="molecule type" value="Transcribed_RNA"/>
</dbReference>
<dbReference type="EMBL" id="HBUF01638844">
    <property type="protein sequence ID" value="CAG6784619.1"/>
    <property type="molecule type" value="Transcribed_RNA"/>
</dbReference>
<name>A0A8D8LEU4_9HEMI</name>
<evidence type="ECO:0000313" key="1">
    <source>
        <dbReference type="EMBL" id="CAG6608734.1"/>
    </source>
</evidence>
<dbReference type="EMBL" id="HBUF01013001">
    <property type="protein sequence ID" value="CAG6608734.1"/>
    <property type="molecule type" value="Transcribed_RNA"/>
</dbReference>
<dbReference type="EMBL" id="HBUF01401691">
    <property type="protein sequence ID" value="CAG6737072.1"/>
    <property type="molecule type" value="Transcribed_RNA"/>
</dbReference>
<sequence>MSLACLTILSRCSMTLMKIKTLSEGCSPLARASTSSDKVCTNCLGTAPFGRSYCFPLREQIFFHLVYQTVESGMPCDKGAPKACSRTLRLEGSEFPHSVLLEGSC</sequence>
<dbReference type="AlphaFoldDB" id="A0A8D8LEU4"/>
<dbReference type="EMBL" id="HBUF01211345">
    <property type="protein sequence ID" value="CAG6665673.1"/>
    <property type="molecule type" value="Transcribed_RNA"/>
</dbReference>